<comment type="caution">
    <text evidence="7">The sequence shown here is derived from an EMBL/GenBank/DDBJ whole genome shotgun (WGS) entry which is preliminary data.</text>
</comment>
<evidence type="ECO:0000259" key="6">
    <source>
        <dbReference type="Pfam" id="PF16739"/>
    </source>
</evidence>
<dbReference type="STRING" id="113540.ENSSFOP00015027056"/>
<gene>
    <name evidence="7" type="ORF">Z043_109311</name>
</gene>
<sequence>MERILSEERSSVTCAAKMLLEKMWTLQEQGWFQSFLDHLLAGEYTGLHKAIEEWNFEKIEQMTPHKKLLERIEASFTNQIKPVEILTYMTECFTPRECEEIRATDEQKGHIAASEKLTECLKRSDKSNWFKLLILALQRCNYDTALQLLDPET</sequence>
<evidence type="ECO:0000256" key="2">
    <source>
        <dbReference type="ARBA" id="ARBA00022553"/>
    </source>
</evidence>
<evidence type="ECO:0000256" key="3">
    <source>
        <dbReference type="ARBA" id="ARBA00022588"/>
    </source>
</evidence>
<accession>A0A0P7VEG9</accession>
<dbReference type="Pfam" id="PF16739">
    <property type="entry name" value="CARD_2"/>
    <property type="match status" value="1"/>
</dbReference>
<protein>
    <recommendedName>
        <fullName evidence="6">Caspase recruitment domain-containing protein</fullName>
    </recommendedName>
</protein>
<dbReference type="InterPro" id="IPR031964">
    <property type="entry name" value="CARD_dom"/>
</dbReference>
<dbReference type="GO" id="GO:0005737">
    <property type="term" value="C:cytoplasm"/>
    <property type="evidence" value="ECO:0007669"/>
    <property type="project" value="UniProtKB-ARBA"/>
</dbReference>
<feature type="non-terminal residue" evidence="7">
    <location>
        <position position="153"/>
    </location>
</feature>
<dbReference type="Gene3D" id="1.10.533.10">
    <property type="entry name" value="Death Domain, Fas"/>
    <property type="match status" value="2"/>
</dbReference>
<dbReference type="AlphaFoldDB" id="A0A0P7VEG9"/>
<dbReference type="InterPro" id="IPR011029">
    <property type="entry name" value="DEATH-like_dom_sf"/>
</dbReference>
<proteinExistence type="predicted"/>
<evidence type="ECO:0000313" key="8">
    <source>
        <dbReference type="Proteomes" id="UP000034805"/>
    </source>
</evidence>
<reference evidence="7 8" key="1">
    <citation type="submission" date="2015-08" db="EMBL/GenBank/DDBJ databases">
        <title>The genome of the Asian arowana (Scleropages formosus).</title>
        <authorList>
            <person name="Tan M.H."/>
            <person name="Gan H.M."/>
            <person name="Croft L.J."/>
            <person name="Austin C.M."/>
        </authorList>
    </citation>
    <scope>NUCLEOTIDE SEQUENCE [LARGE SCALE GENOMIC DNA]</scope>
    <source>
        <strain evidence="7">Aro1</strain>
    </source>
</reference>
<evidence type="ECO:0000313" key="7">
    <source>
        <dbReference type="EMBL" id="KPP71746.1"/>
    </source>
</evidence>
<keyword evidence="3" id="KW-0399">Innate immunity</keyword>
<keyword evidence="5" id="KW-0391">Immunity</keyword>
<dbReference type="GO" id="GO:0045087">
    <property type="term" value="P:innate immune response"/>
    <property type="evidence" value="ECO:0007669"/>
    <property type="project" value="UniProtKB-KW"/>
</dbReference>
<evidence type="ECO:0000256" key="4">
    <source>
        <dbReference type="ARBA" id="ARBA00022843"/>
    </source>
</evidence>
<keyword evidence="2" id="KW-0597">Phosphoprotein</keyword>
<keyword evidence="1" id="KW-1017">Isopeptide bond</keyword>
<evidence type="ECO:0000256" key="5">
    <source>
        <dbReference type="ARBA" id="ARBA00022859"/>
    </source>
</evidence>
<evidence type="ECO:0000256" key="1">
    <source>
        <dbReference type="ARBA" id="ARBA00022499"/>
    </source>
</evidence>
<dbReference type="Proteomes" id="UP000034805">
    <property type="component" value="Unassembled WGS sequence"/>
</dbReference>
<dbReference type="EMBL" id="JARO02002861">
    <property type="protein sequence ID" value="KPP71746.1"/>
    <property type="molecule type" value="Genomic_DNA"/>
</dbReference>
<organism evidence="7 8">
    <name type="scientific">Scleropages formosus</name>
    <name type="common">Asian bonytongue</name>
    <name type="synonym">Osteoglossum formosum</name>
    <dbReference type="NCBI Taxonomy" id="113540"/>
    <lineage>
        <taxon>Eukaryota</taxon>
        <taxon>Metazoa</taxon>
        <taxon>Chordata</taxon>
        <taxon>Craniata</taxon>
        <taxon>Vertebrata</taxon>
        <taxon>Euteleostomi</taxon>
        <taxon>Actinopterygii</taxon>
        <taxon>Neopterygii</taxon>
        <taxon>Teleostei</taxon>
        <taxon>Osteoglossocephala</taxon>
        <taxon>Osteoglossomorpha</taxon>
        <taxon>Osteoglossiformes</taxon>
        <taxon>Osteoglossidae</taxon>
        <taxon>Scleropages</taxon>
    </lineage>
</organism>
<name>A0A0P7VEG9_SCLFO</name>
<feature type="domain" description="Caspase recruitment" evidence="6">
    <location>
        <begin position="65"/>
        <end position="151"/>
    </location>
</feature>
<keyword evidence="4" id="KW-0832">Ubl conjugation</keyword>